<reference evidence="2" key="1">
    <citation type="submission" date="2015-03" db="EMBL/GenBank/DDBJ databases">
        <title>MIGS Cultured Bacterial/Archaeal sample from Brevibacillus laterosporus.</title>
        <authorList>
            <person name="Zeng D."/>
            <person name="Zhu L."/>
            <person name="Dong G."/>
            <person name="Ye W."/>
            <person name="Ren D."/>
            <person name="Wu L."/>
            <person name="Xu J."/>
            <person name="Li G."/>
            <person name="Guo L."/>
        </authorList>
    </citation>
    <scope>NUCLEOTIDE SEQUENCE</scope>
    <source>
        <strain evidence="2">B9</strain>
        <plasmid evidence="2">unnamed1</plasmid>
    </source>
</reference>
<keyword evidence="2" id="KW-0614">Plasmid</keyword>
<keyword evidence="1" id="KW-1133">Transmembrane helix</keyword>
<dbReference type="EMBL" id="CP011075">
    <property type="protein sequence ID" value="AKF95532.1"/>
    <property type="molecule type" value="Genomic_DNA"/>
</dbReference>
<sequence>MKVFVISLRKLLYGSAVGVGLVLAIVLVIWKDPLHVATLFQFDRESMETTAKVADNPFASERPQVAMDVQVENNEIAVNLITTGFTFTEEQSNAEQKLESMHGKGHAHLYVDGKMIQKIYQPQFTIKNMPKGEHELKIELAYPNHLSYKVETVKILQIK</sequence>
<keyword evidence="1" id="KW-0812">Transmembrane</keyword>
<protein>
    <recommendedName>
        <fullName evidence="3">DUF4399 domain-containing protein</fullName>
    </recommendedName>
</protein>
<geneLocation type="plasmid" evidence="2">
    <name>unnamed1</name>
</geneLocation>
<organism evidence="2">
    <name type="scientific">Brevibacillus laterosporus</name>
    <name type="common">Bacillus laterosporus</name>
    <dbReference type="NCBI Taxonomy" id="1465"/>
    <lineage>
        <taxon>Bacteria</taxon>
        <taxon>Bacillati</taxon>
        <taxon>Bacillota</taxon>
        <taxon>Bacilli</taxon>
        <taxon>Bacillales</taxon>
        <taxon>Paenibacillaceae</taxon>
        <taxon>Brevibacillus</taxon>
    </lineage>
</organism>
<proteinExistence type="predicted"/>
<dbReference type="AlphaFoldDB" id="A0A0F7C1E3"/>
<accession>A0A0F7C1E3</accession>
<evidence type="ECO:0008006" key="3">
    <source>
        <dbReference type="Google" id="ProtNLM"/>
    </source>
</evidence>
<name>A0A0F7C1E3_BRELA</name>
<evidence type="ECO:0000313" key="2">
    <source>
        <dbReference type="EMBL" id="AKF95532.1"/>
    </source>
</evidence>
<keyword evidence="1" id="KW-0472">Membrane</keyword>
<feature type="transmembrane region" description="Helical" evidence="1">
    <location>
        <begin position="12"/>
        <end position="30"/>
    </location>
</feature>
<dbReference type="RefSeq" id="WP_022583825.1">
    <property type="nucleotide sequence ID" value="NZ_CP011075.1"/>
</dbReference>
<evidence type="ECO:0000256" key="1">
    <source>
        <dbReference type="SAM" id="Phobius"/>
    </source>
</evidence>
<gene>
    <name evidence="2" type="ORF">EX87_18135</name>
</gene>